<dbReference type="InterPro" id="IPR003594">
    <property type="entry name" value="HATPase_dom"/>
</dbReference>
<accession>A0A1V4IVY9</accession>
<evidence type="ECO:0000256" key="3">
    <source>
        <dbReference type="ARBA" id="ARBA00012438"/>
    </source>
</evidence>
<dbReference type="GO" id="GO:0005524">
    <property type="term" value="F:ATP binding"/>
    <property type="evidence" value="ECO:0007669"/>
    <property type="project" value="UniProtKB-KW"/>
</dbReference>
<keyword evidence="13 15" id="KW-0472">Membrane</keyword>
<keyword evidence="10" id="KW-0067">ATP-binding</keyword>
<comment type="subcellular location">
    <subcellularLocation>
        <location evidence="2">Cell membrane</location>
        <topology evidence="2">Multi-pass membrane protein</topology>
    </subcellularLocation>
</comment>
<evidence type="ECO:0000256" key="2">
    <source>
        <dbReference type="ARBA" id="ARBA00004651"/>
    </source>
</evidence>
<feature type="domain" description="Histidine kinase" evidence="16">
    <location>
        <begin position="479"/>
        <end position="586"/>
    </location>
</feature>
<evidence type="ECO:0000256" key="4">
    <source>
        <dbReference type="ARBA" id="ARBA00022475"/>
    </source>
</evidence>
<comment type="caution">
    <text evidence="17">The sequence shown here is derived from an EMBL/GenBank/DDBJ whole genome shotgun (WGS) entry which is preliminary data.</text>
</comment>
<dbReference type="AlphaFoldDB" id="A0A1V4IVY9"/>
<evidence type="ECO:0000259" key="16">
    <source>
        <dbReference type="PROSITE" id="PS50109"/>
    </source>
</evidence>
<proteinExistence type="predicted"/>
<feature type="transmembrane region" description="Helical" evidence="15">
    <location>
        <begin position="298"/>
        <end position="321"/>
    </location>
</feature>
<dbReference type="PROSITE" id="PS50109">
    <property type="entry name" value="HIS_KIN"/>
    <property type="match status" value="1"/>
</dbReference>
<evidence type="ECO:0000256" key="1">
    <source>
        <dbReference type="ARBA" id="ARBA00000085"/>
    </source>
</evidence>
<gene>
    <name evidence="17" type="ORF">CLORY_07670</name>
</gene>
<dbReference type="PRINTS" id="PR00344">
    <property type="entry name" value="BCTRLSENSOR"/>
</dbReference>
<dbReference type="RefSeq" id="WP_079422205.1">
    <property type="nucleotide sequence ID" value="NZ_MZGV01000005.1"/>
</dbReference>
<evidence type="ECO:0000256" key="7">
    <source>
        <dbReference type="ARBA" id="ARBA00022692"/>
    </source>
</evidence>
<feature type="coiled-coil region" evidence="14">
    <location>
        <begin position="358"/>
        <end position="385"/>
    </location>
</feature>
<dbReference type="SMART" id="SM00387">
    <property type="entry name" value="HATPase_c"/>
    <property type="match status" value="1"/>
</dbReference>
<evidence type="ECO:0000313" key="17">
    <source>
        <dbReference type="EMBL" id="OPJ64202.1"/>
    </source>
</evidence>
<evidence type="ECO:0000256" key="8">
    <source>
        <dbReference type="ARBA" id="ARBA00022741"/>
    </source>
</evidence>
<sequence length="598" mass="68546">MRLCHPDFLSKYFKFKTLQQRLIFIVVTETSIILILLSLVSFYTIHSIEKNKLKTSIASSLQQLSDKMTQCYANMGQVIQLMSPEGTIGSLLDNYFDVNSNFNRYRVGQQISDNLIKITFVNTDITCRTYFDPQTQKNYFYNFKTYDGFSPEKLNVLMKNGNMEYNSLHQSSSLGLGMWQVLSISRRVYLNNGKELVIYIEAKLDDEKTIDALSKVQKLHYALLQVDSKKRIQYSSTKDFSAGDSFKMENVQRVGESYFGEVGKYVGCKVTTNSGYTNVLLLPASEYNKELYAWVRNIIVILLLAGILFGFSFIFLSRLIYTPLAIFSKEMKKVGKGDLHTVSVHTGVIEYDTLFMQFNTMKKQIQKLLLNVENMAREKHKLEIEKIYYQINPHFLMNTLHSIHWLAKMHGQTEIEIFTAELNYILAYSLDKIDRQTTINTELKMLQSYLKLQKMRYDFKVELKVEDGDYLETPTARMILQPIAENAIHHGLGEEGCLSISVSHSDLNNAIIITMEDNGKGLTNDELHSIKQTMQRNSTEGNKVGGIGLRYVYGMLESFYGDRAIINIESELTQGTKVTLLLPIDSTEPVILTQSESK</sequence>
<keyword evidence="18" id="KW-1185">Reference proteome</keyword>
<evidence type="ECO:0000256" key="11">
    <source>
        <dbReference type="ARBA" id="ARBA00022989"/>
    </source>
</evidence>
<dbReference type="OrthoDB" id="9776552at2"/>
<keyword evidence="12" id="KW-0902">Two-component regulatory system</keyword>
<keyword evidence="7 15" id="KW-0812">Transmembrane</keyword>
<reference evidence="17 18" key="1">
    <citation type="submission" date="2017-03" db="EMBL/GenBank/DDBJ databases">
        <title>Genome sequence of Clostridium oryzae DSM 28571.</title>
        <authorList>
            <person name="Poehlein A."/>
            <person name="Daniel R."/>
        </authorList>
    </citation>
    <scope>NUCLEOTIDE SEQUENCE [LARGE SCALE GENOMIC DNA]</scope>
    <source>
        <strain evidence="17 18">DSM 28571</strain>
    </source>
</reference>
<keyword evidence="4" id="KW-1003">Cell membrane</keyword>
<evidence type="ECO:0000313" key="18">
    <source>
        <dbReference type="Proteomes" id="UP000190080"/>
    </source>
</evidence>
<dbReference type="EC" id="2.7.13.3" evidence="3"/>
<dbReference type="InterPro" id="IPR004358">
    <property type="entry name" value="Sig_transdc_His_kin-like_C"/>
</dbReference>
<keyword evidence="11 15" id="KW-1133">Transmembrane helix</keyword>
<keyword evidence="14" id="KW-0175">Coiled coil</keyword>
<evidence type="ECO:0000256" key="9">
    <source>
        <dbReference type="ARBA" id="ARBA00022777"/>
    </source>
</evidence>
<dbReference type="PANTHER" id="PTHR34220:SF11">
    <property type="entry name" value="SENSOR PROTEIN KINASE HPTS"/>
    <property type="match status" value="1"/>
</dbReference>
<dbReference type="Gene3D" id="6.10.340.10">
    <property type="match status" value="1"/>
</dbReference>
<evidence type="ECO:0000256" key="12">
    <source>
        <dbReference type="ARBA" id="ARBA00023012"/>
    </source>
</evidence>
<comment type="catalytic activity">
    <reaction evidence="1">
        <text>ATP + protein L-histidine = ADP + protein N-phospho-L-histidine.</text>
        <dbReference type="EC" id="2.7.13.3"/>
    </reaction>
</comment>
<keyword evidence="8" id="KW-0547">Nucleotide-binding</keyword>
<dbReference type="Proteomes" id="UP000190080">
    <property type="component" value="Unassembled WGS sequence"/>
</dbReference>
<keyword evidence="9 17" id="KW-0418">Kinase</keyword>
<keyword evidence="5" id="KW-0597">Phosphoprotein</keyword>
<keyword evidence="6 17" id="KW-0808">Transferase</keyword>
<dbReference type="Pfam" id="PF02518">
    <property type="entry name" value="HATPase_c"/>
    <property type="match status" value="1"/>
</dbReference>
<evidence type="ECO:0000256" key="13">
    <source>
        <dbReference type="ARBA" id="ARBA00023136"/>
    </source>
</evidence>
<name>A0A1V4IVY9_9CLOT</name>
<dbReference type="InterPro" id="IPR050640">
    <property type="entry name" value="Bact_2-comp_sensor_kinase"/>
</dbReference>
<dbReference type="GO" id="GO:0000155">
    <property type="term" value="F:phosphorelay sensor kinase activity"/>
    <property type="evidence" value="ECO:0007669"/>
    <property type="project" value="InterPro"/>
</dbReference>
<dbReference type="STRING" id="1450648.CLORY_07670"/>
<dbReference type="InterPro" id="IPR005467">
    <property type="entry name" value="His_kinase_dom"/>
</dbReference>
<dbReference type="PANTHER" id="PTHR34220">
    <property type="entry name" value="SENSOR HISTIDINE KINASE YPDA"/>
    <property type="match status" value="1"/>
</dbReference>
<evidence type="ECO:0000256" key="5">
    <source>
        <dbReference type="ARBA" id="ARBA00022553"/>
    </source>
</evidence>
<dbReference type="SUPFAM" id="SSF55874">
    <property type="entry name" value="ATPase domain of HSP90 chaperone/DNA topoisomerase II/histidine kinase"/>
    <property type="match status" value="1"/>
</dbReference>
<dbReference type="InterPro" id="IPR036890">
    <property type="entry name" value="HATPase_C_sf"/>
</dbReference>
<dbReference type="InterPro" id="IPR010559">
    <property type="entry name" value="Sig_transdc_His_kin_internal"/>
</dbReference>
<dbReference type="Pfam" id="PF06580">
    <property type="entry name" value="His_kinase"/>
    <property type="match status" value="1"/>
</dbReference>
<evidence type="ECO:0000256" key="15">
    <source>
        <dbReference type="SAM" id="Phobius"/>
    </source>
</evidence>
<dbReference type="Gene3D" id="3.30.565.10">
    <property type="entry name" value="Histidine kinase-like ATPase, C-terminal domain"/>
    <property type="match status" value="1"/>
</dbReference>
<protein>
    <recommendedName>
        <fullName evidence="3">histidine kinase</fullName>
        <ecNumber evidence="3">2.7.13.3</ecNumber>
    </recommendedName>
</protein>
<feature type="transmembrane region" description="Helical" evidence="15">
    <location>
        <begin position="21"/>
        <end position="45"/>
    </location>
</feature>
<dbReference type="EMBL" id="MZGV01000005">
    <property type="protein sequence ID" value="OPJ64202.1"/>
    <property type="molecule type" value="Genomic_DNA"/>
</dbReference>
<organism evidence="17 18">
    <name type="scientific">Clostridium oryzae</name>
    <dbReference type="NCBI Taxonomy" id="1450648"/>
    <lineage>
        <taxon>Bacteria</taxon>
        <taxon>Bacillati</taxon>
        <taxon>Bacillota</taxon>
        <taxon>Clostridia</taxon>
        <taxon>Eubacteriales</taxon>
        <taxon>Clostridiaceae</taxon>
        <taxon>Clostridium</taxon>
    </lineage>
</organism>
<evidence type="ECO:0000256" key="10">
    <source>
        <dbReference type="ARBA" id="ARBA00022840"/>
    </source>
</evidence>
<evidence type="ECO:0000256" key="6">
    <source>
        <dbReference type="ARBA" id="ARBA00022679"/>
    </source>
</evidence>
<evidence type="ECO:0000256" key="14">
    <source>
        <dbReference type="SAM" id="Coils"/>
    </source>
</evidence>
<dbReference type="GO" id="GO:0005886">
    <property type="term" value="C:plasma membrane"/>
    <property type="evidence" value="ECO:0007669"/>
    <property type="project" value="UniProtKB-SubCell"/>
</dbReference>